<gene>
    <name evidence="1" type="ORF">FAZ21_04140</name>
</gene>
<evidence type="ECO:0000313" key="2">
    <source>
        <dbReference type="Proteomes" id="UP000310016"/>
    </source>
</evidence>
<evidence type="ECO:0000313" key="1">
    <source>
        <dbReference type="EMBL" id="TJZ77530.1"/>
    </source>
</evidence>
<dbReference type="AlphaFoldDB" id="A0A4U0Q9C2"/>
<keyword evidence="2" id="KW-1185">Reference proteome</keyword>
<proteinExistence type="predicted"/>
<sequence length="214" mass="23480">MKVDDNLKSLLEKVGSGELDRYLTELEGSDLGFHIPTQISDGTLKLMDEGFSQNESNLKISVTRVADVKPEDSYIVGWMGDKTNKPIQCRGGHSSCTGHCDKHGGPIKNCSACSRIGSELIAPQLDYDSAVKQLENRRDLLNTLAKQGFGLALLHGHNSEFTFTKLPHDYVSVIANGETSFRKLSDVQMDASFVPTVWRNVNGKLQVAGGYSDF</sequence>
<reference evidence="1 2" key="1">
    <citation type="submission" date="2019-04" db="EMBL/GenBank/DDBJ databases">
        <title>Chitiniphilus eburnea sp. nov., a novel chitinolytic bacterium isolated from aquaculture sludge.</title>
        <authorList>
            <person name="Sheng M."/>
        </authorList>
    </citation>
    <scope>NUCLEOTIDE SEQUENCE [LARGE SCALE GENOMIC DNA]</scope>
    <source>
        <strain evidence="1 2">HX-2-15</strain>
    </source>
</reference>
<dbReference type="RefSeq" id="WP_136772005.1">
    <property type="nucleotide sequence ID" value="NZ_SUMF01000002.1"/>
</dbReference>
<accession>A0A4U0Q9C2</accession>
<comment type="caution">
    <text evidence="1">The sequence shown here is derived from an EMBL/GenBank/DDBJ whole genome shotgun (WGS) entry which is preliminary data.</text>
</comment>
<name>A0A4U0Q9C2_9NEIS</name>
<protein>
    <submittedName>
        <fullName evidence="1">Uncharacterized protein</fullName>
    </submittedName>
</protein>
<organism evidence="1 2">
    <name type="scientific">Chitiniphilus eburneus</name>
    <dbReference type="NCBI Taxonomy" id="2571148"/>
    <lineage>
        <taxon>Bacteria</taxon>
        <taxon>Pseudomonadati</taxon>
        <taxon>Pseudomonadota</taxon>
        <taxon>Betaproteobacteria</taxon>
        <taxon>Neisseriales</taxon>
        <taxon>Chitinibacteraceae</taxon>
        <taxon>Chitiniphilus</taxon>
    </lineage>
</organism>
<dbReference type="EMBL" id="SUMF01000002">
    <property type="protein sequence ID" value="TJZ77530.1"/>
    <property type="molecule type" value="Genomic_DNA"/>
</dbReference>
<dbReference type="Proteomes" id="UP000310016">
    <property type="component" value="Unassembled WGS sequence"/>
</dbReference>